<evidence type="ECO:0000256" key="1">
    <source>
        <dbReference type="ARBA" id="ARBA00001913"/>
    </source>
</evidence>
<feature type="active site" evidence="11">
    <location>
        <position position="474"/>
    </location>
</feature>
<dbReference type="GO" id="GO:0016020">
    <property type="term" value="C:membrane"/>
    <property type="evidence" value="ECO:0007669"/>
    <property type="project" value="InterPro"/>
</dbReference>
<comment type="pathway">
    <text evidence="2">Protein modification; protein glycosylation.</text>
</comment>
<dbReference type="STRING" id="1392247.A0A3N4KAD6"/>
<dbReference type="SUPFAM" id="SSF48225">
    <property type="entry name" value="Seven-hairpin glycosidases"/>
    <property type="match status" value="1"/>
</dbReference>
<evidence type="ECO:0000256" key="10">
    <source>
        <dbReference type="ARBA" id="ARBA00048605"/>
    </source>
</evidence>
<dbReference type="Pfam" id="PF01532">
    <property type="entry name" value="Glyco_hydro_47"/>
    <property type="match status" value="1"/>
</dbReference>
<name>A0A3N4KAD6_9PEZI</name>
<evidence type="ECO:0000256" key="9">
    <source>
        <dbReference type="ARBA" id="ARBA00047669"/>
    </source>
</evidence>
<dbReference type="EMBL" id="ML119182">
    <property type="protein sequence ID" value="RPB07464.1"/>
    <property type="molecule type" value="Genomic_DNA"/>
</dbReference>
<evidence type="ECO:0000256" key="13">
    <source>
        <dbReference type="PIRSR" id="PIRSR601382-3"/>
    </source>
</evidence>
<feature type="disulfide bond" evidence="13">
    <location>
        <begin position="388"/>
        <end position="417"/>
    </location>
</feature>
<keyword evidence="5 14" id="KW-0378">Hydrolase</keyword>
<comment type="catalytic activity">
    <reaction evidence="9">
        <text>N(4)-(alpha-D-Man-(1-&gt;2)-alpha-D-Man-(1-&gt;2)-alpha-D-Man-(1-&gt;3)-[alpha-D-Man-(1-&gt;3)-[alpha-D-Man-(1-&gt;2)-alpha-D-Man-(1-&gt;6)]-alpha-D-Man-(1-&gt;6)]-beta-D-Man-(1-&gt;4)-beta-D-GlcNAc-(1-&gt;4)-beta-D-GlcNAc)-L-asparaginyl-[protein] (N-glucan mannose isomer 8A1,2,3B1,3) + 3 H2O = N(4)-(alpha-D-Man-(1-&gt;3)-[alpha-D-Man-(1-&gt;3)-[alpha-D-Man-(1-&gt;6)]-alpha-D-Man-(1-&gt;6)]-beta-D-Man-(1-&gt;4)-beta-D-GlcNAc-(1-&gt;4)-beta-D-GlcNAc)-L-asparaginyl-[protein] (N-glucan mannose isomer 5A1,2) + 3 beta-D-mannose</text>
        <dbReference type="Rhea" id="RHEA:56028"/>
        <dbReference type="Rhea" id="RHEA-COMP:14358"/>
        <dbReference type="Rhea" id="RHEA-COMP:14367"/>
        <dbReference type="ChEBI" id="CHEBI:15377"/>
        <dbReference type="ChEBI" id="CHEBI:28563"/>
        <dbReference type="ChEBI" id="CHEBI:59087"/>
        <dbReference type="ChEBI" id="CHEBI:60628"/>
        <dbReference type="EC" id="3.2.1.113"/>
    </reaction>
</comment>
<dbReference type="PRINTS" id="PR00747">
    <property type="entry name" value="GLYHDRLASE47"/>
</dbReference>
<evidence type="ECO:0000256" key="8">
    <source>
        <dbReference type="ARBA" id="ARBA00023295"/>
    </source>
</evidence>
<keyword evidence="15" id="KW-0472">Membrane</keyword>
<evidence type="ECO:0000256" key="11">
    <source>
        <dbReference type="PIRSR" id="PIRSR601382-1"/>
    </source>
</evidence>
<comment type="cofactor">
    <cofactor evidence="1 12">
        <name>Ca(2+)</name>
        <dbReference type="ChEBI" id="CHEBI:29108"/>
    </cofactor>
</comment>
<dbReference type="GO" id="GO:0005783">
    <property type="term" value="C:endoplasmic reticulum"/>
    <property type="evidence" value="ECO:0007669"/>
    <property type="project" value="TreeGrafter"/>
</dbReference>
<keyword evidence="15" id="KW-1133">Transmembrane helix</keyword>
<comment type="catalytic activity">
    <reaction evidence="10">
        <text>N(4)-(alpha-D-Man-(1-&gt;2)-alpha-D-Man-(1-&gt;2)-alpha-D-Man-(1-&gt;3)-[alpha-D-Man-(1-&gt;2)-alpha-D-Man-(1-&gt;3)-[alpha-D-Man-(1-&gt;2)-alpha-D-Man-(1-&gt;6)]-alpha-D-Man-(1-&gt;6)]-beta-D-Man-(1-&gt;4)-beta-D-GlcNAc-(1-&gt;4)-beta-D-GlcNAc)-L-asparaginyl-[protein] (N-glucan mannose isomer 9A1,2,3B1,2,3) + 4 H2O = N(4)-(alpha-D-Man-(1-&gt;3)-[alpha-D-Man-(1-&gt;3)-[alpha-D-Man-(1-&gt;6)]-alpha-D-Man-(1-&gt;6)]-beta-D-Man-(1-&gt;4)-beta-D-GlcNAc-(1-&gt;4)-beta-D-GlcNAc)-L-asparaginyl-[protein] (N-glucan mannose isomer 5A1,2) + 4 beta-D-mannose</text>
        <dbReference type="Rhea" id="RHEA:56008"/>
        <dbReference type="Rhea" id="RHEA-COMP:14356"/>
        <dbReference type="Rhea" id="RHEA-COMP:14367"/>
        <dbReference type="ChEBI" id="CHEBI:15377"/>
        <dbReference type="ChEBI" id="CHEBI:28563"/>
        <dbReference type="ChEBI" id="CHEBI:59087"/>
        <dbReference type="ChEBI" id="CHEBI:139493"/>
        <dbReference type="EC" id="3.2.1.113"/>
    </reaction>
</comment>
<evidence type="ECO:0000256" key="7">
    <source>
        <dbReference type="ARBA" id="ARBA00023180"/>
    </source>
</evidence>
<keyword evidence="4" id="KW-0732">Signal</keyword>
<evidence type="ECO:0000313" key="17">
    <source>
        <dbReference type="Proteomes" id="UP000277580"/>
    </source>
</evidence>
<feature type="active site" evidence="11">
    <location>
        <position position="318"/>
    </location>
</feature>
<evidence type="ECO:0000256" key="12">
    <source>
        <dbReference type="PIRSR" id="PIRSR601382-2"/>
    </source>
</evidence>
<sequence length="571" mass="64457">MMRIRGPTSYKARIIALASIAIVYVLYVTFPGLGSTSFNGTPSRQNGFSWFGSGKPKWPRNTVQYPFKENGIVAENKEKAEKVKRAMQRTFWKYKVGAWGRDEIKPVSGDGRTTRNGWAATIVDTLTTTALMGLEEEFKLELNFTIKGIDFNDALGLVDPFETTIRYLGALVSTVDLIDAGILSKGLVSQYDRHDVLSQAVSLATKLAPGFDSPTGMIWPRINFTTNQGCREHLDQRPIPGFAHATIGPARAGSNWLENKVLSKLTGKVEYELNATRAWKPLVWNRYIEEWPGLIDSPIDIVTGAPVDRHRSWGAGHDSYYEYLIKAHILAPHDPNTSKYRDRWIQAVESTMKNLVSWSAPAEGKKSKLFLSQWKNGWLLNEMGHLACFAGGNFLLGGKYLGREDIVQFGLDVIDACHETYVGSTTRIGPEYFSWIPADTAPNATYEPQHETQYKQLKSLGYWVTDAKWVLRPETVESYFYAYRITGNRMYQEWAWDAFNAFTKAAEVEFGYAEVKDVTKPAGPDNIIDKAESFWGAETLKYLYLTFTSEDIGSLDEWVFSTEAHPFKVIR</sequence>
<evidence type="ECO:0000256" key="3">
    <source>
        <dbReference type="ARBA" id="ARBA00007658"/>
    </source>
</evidence>
<dbReference type="GO" id="GO:0004571">
    <property type="term" value="F:mannosyl-oligosaccharide 1,2-alpha-mannosidase activity"/>
    <property type="evidence" value="ECO:0007669"/>
    <property type="project" value="UniProtKB-EC"/>
</dbReference>
<dbReference type="UniPathway" id="UPA00378"/>
<keyword evidence="15" id="KW-0812">Transmembrane</keyword>
<dbReference type="Proteomes" id="UP000277580">
    <property type="component" value="Unassembled WGS sequence"/>
</dbReference>
<evidence type="ECO:0000256" key="2">
    <source>
        <dbReference type="ARBA" id="ARBA00004922"/>
    </source>
</evidence>
<dbReference type="OrthoDB" id="8118055at2759"/>
<protein>
    <recommendedName>
        <fullName evidence="14">alpha-1,2-Mannosidase</fullName>
        <ecNumber evidence="14">3.2.1.-</ecNumber>
    </recommendedName>
</protein>
<reference evidence="16 17" key="1">
    <citation type="journal article" date="2018" name="Nat. Ecol. Evol.">
        <title>Pezizomycetes genomes reveal the molecular basis of ectomycorrhizal truffle lifestyle.</title>
        <authorList>
            <person name="Murat C."/>
            <person name="Payen T."/>
            <person name="Noel B."/>
            <person name="Kuo A."/>
            <person name="Morin E."/>
            <person name="Chen J."/>
            <person name="Kohler A."/>
            <person name="Krizsan K."/>
            <person name="Balestrini R."/>
            <person name="Da Silva C."/>
            <person name="Montanini B."/>
            <person name="Hainaut M."/>
            <person name="Levati E."/>
            <person name="Barry K.W."/>
            <person name="Belfiori B."/>
            <person name="Cichocki N."/>
            <person name="Clum A."/>
            <person name="Dockter R.B."/>
            <person name="Fauchery L."/>
            <person name="Guy J."/>
            <person name="Iotti M."/>
            <person name="Le Tacon F."/>
            <person name="Lindquist E.A."/>
            <person name="Lipzen A."/>
            <person name="Malagnac F."/>
            <person name="Mello A."/>
            <person name="Molinier V."/>
            <person name="Miyauchi S."/>
            <person name="Poulain J."/>
            <person name="Riccioni C."/>
            <person name="Rubini A."/>
            <person name="Sitrit Y."/>
            <person name="Splivallo R."/>
            <person name="Traeger S."/>
            <person name="Wang M."/>
            <person name="Zifcakova L."/>
            <person name="Wipf D."/>
            <person name="Zambonelli A."/>
            <person name="Paolocci F."/>
            <person name="Nowrousian M."/>
            <person name="Ottonello S."/>
            <person name="Baldrian P."/>
            <person name="Spatafora J.W."/>
            <person name="Henrissat B."/>
            <person name="Nagy L.G."/>
            <person name="Aury J.M."/>
            <person name="Wincker P."/>
            <person name="Grigoriev I.V."/>
            <person name="Bonfante P."/>
            <person name="Martin F.M."/>
        </authorList>
    </citation>
    <scope>NUCLEOTIDE SEQUENCE [LARGE SCALE GENOMIC DNA]</scope>
    <source>
        <strain evidence="16 17">CCBAS932</strain>
    </source>
</reference>
<dbReference type="AlphaFoldDB" id="A0A3N4KAD6"/>
<evidence type="ECO:0000313" key="16">
    <source>
        <dbReference type="EMBL" id="RPB07464.1"/>
    </source>
</evidence>
<dbReference type="InterPro" id="IPR050749">
    <property type="entry name" value="Glycosyl_Hydrolase_47"/>
</dbReference>
<keyword evidence="12" id="KW-0106">Calcium</keyword>
<evidence type="ECO:0000256" key="5">
    <source>
        <dbReference type="ARBA" id="ARBA00022801"/>
    </source>
</evidence>
<dbReference type="InParanoid" id="A0A3N4KAD6"/>
<feature type="active site" description="Proton donor" evidence="11">
    <location>
        <position position="431"/>
    </location>
</feature>
<gene>
    <name evidence="16" type="ORF">P167DRAFT_540088</name>
</gene>
<dbReference type="GO" id="GO:0036503">
    <property type="term" value="P:ERAD pathway"/>
    <property type="evidence" value="ECO:0007669"/>
    <property type="project" value="UniProtKB-ARBA"/>
</dbReference>
<dbReference type="InterPro" id="IPR012341">
    <property type="entry name" value="6hp_glycosidase-like_sf"/>
</dbReference>
<organism evidence="16 17">
    <name type="scientific">Morchella conica CCBAS932</name>
    <dbReference type="NCBI Taxonomy" id="1392247"/>
    <lineage>
        <taxon>Eukaryota</taxon>
        <taxon>Fungi</taxon>
        <taxon>Dikarya</taxon>
        <taxon>Ascomycota</taxon>
        <taxon>Pezizomycotina</taxon>
        <taxon>Pezizomycetes</taxon>
        <taxon>Pezizales</taxon>
        <taxon>Morchellaceae</taxon>
        <taxon>Morchella</taxon>
    </lineage>
</organism>
<dbReference type="PANTHER" id="PTHR11742:SF101">
    <property type="entry name" value="MANNOSYL-OLIGOSACCHARIDE ALPHA-1,2-MANNOSIDASE 1B"/>
    <property type="match status" value="1"/>
</dbReference>
<feature type="transmembrane region" description="Helical" evidence="15">
    <location>
        <begin position="12"/>
        <end position="30"/>
    </location>
</feature>
<dbReference type="InterPro" id="IPR001382">
    <property type="entry name" value="Glyco_hydro_47"/>
</dbReference>
<keyword evidence="6 13" id="KW-1015">Disulfide bond</keyword>
<dbReference type="Gene3D" id="1.50.10.10">
    <property type="match status" value="1"/>
</dbReference>
<keyword evidence="12" id="KW-0479">Metal-binding</keyword>
<feature type="binding site" evidence="12">
    <location>
        <position position="562"/>
    </location>
    <ligand>
        <name>Ca(2+)</name>
        <dbReference type="ChEBI" id="CHEBI:29108"/>
    </ligand>
</feature>
<comment type="similarity">
    <text evidence="3 14">Belongs to the glycosyl hydrolase 47 family.</text>
</comment>
<dbReference type="GO" id="GO:0005509">
    <property type="term" value="F:calcium ion binding"/>
    <property type="evidence" value="ECO:0007669"/>
    <property type="project" value="InterPro"/>
</dbReference>
<keyword evidence="8 14" id="KW-0326">Glycosidase</keyword>
<dbReference type="InterPro" id="IPR036026">
    <property type="entry name" value="Seven-hairpin_glycosidases"/>
</dbReference>
<evidence type="ECO:0000256" key="15">
    <source>
        <dbReference type="SAM" id="Phobius"/>
    </source>
</evidence>
<evidence type="ECO:0000256" key="14">
    <source>
        <dbReference type="RuleBase" id="RU361193"/>
    </source>
</evidence>
<dbReference type="EC" id="3.2.1.-" evidence="14"/>
<evidence type="ECO:0000256" key="6">
    <source>
        <dbReference type="ARBA" id="ARBA00023157"/>
    </source>
</evidence>
<feature type="active site" description="Proton donor" evidence="11">
    <location>
        <position position="162"/>
    </location>
</feature>
<dbReference type="GO" id="GO:0005975">
    <property type="term" value="P:carbohydrate metabolic process"/>
    <property type="evidence" value="ECO:0007669"/>
    <property type="project" value="InterPro"/>
</dbReference>
<accession>A0A3N4KAD6</accession>
<keyword evidence="17" id="KW-1185">Reference proteome</keyword>
<evidence type="ECO:0000256" key="4">
    <source>
        <dbReference type="ARBA" id="ARBA00022729"/>
    </source>
</evidence>
<keyword evidence="7" id="KW-0325">Glycoprotein</keyword>
<proteinExistence type="inferred from homology"/>
<dbReference type="PANTHER" id="PTHR11742">
    <property type="entry name" value="MANNOSYL-OLIGOSACCHARIDE ALPHA-1,2-MANNOSIDASE-RELATED"/>
    <property type="match status" value="1"/>
</dbReference>